<dbReference type="RefSeq" id="WP_014127404.1">
    <property type="nucleotide sequence ID" value="NC_016070.1"/>
</dbReference>
<dbReference type="Proteomes" id="UP000002654">
    <property type="component" value="Chromosome"/>
</dbReference>
<accession>G4RKQ5</accession>
<organism evidence="1 2">
    <name type="scientific">Thermoproteus tenax (strain ATCC 35583 / DSM 2078 / JCM 9277 / NBRC 100435 / Kra 1)</name>
    <dbReference type="NCBI Taxonomy" id="768679"/>
    <lineage>
        <taxon>Archaea</taxon>
        <taxon>Thermoproteota</taxon>
        <taxon>Thermoprotei</taxon>
        <taxon>Thermoproteales</taxon>
        <taxon>Thermoproteaceae</taxon>
        <taxon>Thermoproteus</taxon>
    </lineage>
</organism>
<dbReference type="GeneID" id="11262402"/>
<name>G4RKQ5_THETK</name>
<dbReference type="KEGG" id="ttn:TTX_1523"/>
<protein>
    <submittedName>
        <fullName evidence="1">Uncharacterized protein</fullName>
    </submittedName>
</protein>
<dbReference type="AlphaFoldDB" id="G4RKQ5"/>
<dbReference type="eggNOG" id="arCOG05530">
    <property type="taxonomic scope" value="Archaea"/>
</dbReference>
<keyword evidence="2" id="KW-1185">Reference proteome</keyword>
<dbReference type="EMBL" id="FN869859">
    <property type="protein sequence ID" value="CCC82150.1"/>
    <property type="molecule type" value="Genomic_DNA"/>
</dbReference>
<evidence type="ECO:0000313" key="1">
    <source>
        <dbReference type="EMBL" id="CCC82150.1"/>
    </source>
</evidence>
<dbReference type="OrthoDB" id="26159at2157"/>
<reference evidence="1 2" key="1">
    <citation type="journal article" date="2011" name="PLoS ONE">
        <title>The complete genome sequence of Thermoproteus tenax: a physiologically versatile member of the Crenarchaeota.</title>
        <authorList>
            <person name="Siebers B."/>
            <person name="Zaparty M."/>
            <person name="Raddatz G."/>
            <person name="Tjaden B."/>
            <person name="Albers S.V."/>
            <person name="Bell S.D."/>
            <person name="Blombach F."/>
            <person name="Kletzin A."/>
            <person name="Kyrpides N."/>
            <person name="Lanz C."/>
            <person name="Plagens A."/>
            <person name="Rampp M."/>
            <person name="Rosinus A."/>
            <person name="von Jan M."/>
            <person name="Makarova K.S."/>
            <person name="Klenk H.P."/>
            <person name="Schuster S.C."/>
            <person name="Hensel R."/>
        </authorList>
    </citation>
    <scope>NUCLEOTIDE SEQUENCE [LARGE SCALE GENOMIC DNA]</scope>
    <source>
        <strain evidence="2">ATCC 35583 / DSM 2078 / JCM 9277 / NBRC 100435 / Kra 1</strain>
    </source>
</reference>
<dbReference type="PATRIC" id="fig|768679.9.peg.1542"/>
<evidence type="ECO:0000313" key="2">
    <source>
        <dbReference type="Proteomes" id="UP000002654"/>
    </source>
</evidence>
<sequence length="97" mass="11255">MNFYDFLWSAVKRPHLIREYAERVGVSIAINQAGDFYERLRDVARAAVEIIEIEARYVGPLPQLKDRCRDVRRFVAEAIEDLIEAGRETGDLRMPNC</sequence>
<dbReference type="HOGENOM" id="CLU_2340346_0_0_2"/>
<gene>
    <name evidence="1" type="ordered locus">TTX_1523</name>
</gene>
<proteinExistence type="predicted"/>
<dbReference type="STRING" id="768679.TTX_1523"/>
<dbReference type="PaxDb" id="768679-TTX_1523"/>